<comment type="caution">
    <text evidence="1">The sequence shown here is derived from an EMBL/GenBank/DDBJ whole genome shotgun (WGS) entry which is preliminary data.</text>
</comment>
<dbReference type="AlphaFoldDB" id="A0AAN8P5I2"/>
<protein>
    <submittedName>
        <fullName evidence="1">Uncharacterized protein</fullName>
    </submittedName>
</protein>
<evidence type="ECO:0000313" key="2">
    <source>
        <dbReference type="Proteomes" id="UP001372834"/>
    </source>
</evidence>
<reference evidence="1 2" key="1">
    <citation type="submission" date="2023-10" db="EMBL/GenBank/DDBJ databases">
        <title>Genomes of two closely related lineages of the louse Polyplax serrata with different host specificities.</title>
        <authorList>
            <person name="Martinu J."/>
            <person name="Tarabai H."/>
            <person name="Stefka J."/>
            <person name="Hypsa V."/>
        </authorList>
    </citation>
    <scope>NUCLEOTIDE SEQUENCE [LARGE SCALE GENOMIC DNA]</scope>
    <source>
        <strain evidence="1">HR10_N</strain>
    </source>
</reference>
<organism evidence="1 2">
    <name type="scientific">Polyplax serrata</name>
    <name type="common">Common mouse louse</name>
    <dbReference type="NCBI Taxonomy" id="468196"/>
    <lineage>
        <taxon>Eukaryota</taxon>
        <taxon>Metazoa</taxon>
        <taxon>Ecdysozoa</taxon>
        <taxon>Arthropoda</taxon>
        <taxon>Hexapoda</taxon>
        <taxon>Insecta</taxon>
        <taxon>Pterygota</taxon>
        <taxon>Neoptera</taxon>
        <taxon>Paraneoptera</taxon>
        <taxon>Psocodea</taxon>
        <taxon>Troctomorpha</taxon>
        <taxon>Phthiraptera</taxon>
        <taxon>Anoplura</taxon>
        <taxon>Polyplacidae</taxon>
        <taxon>Polyplax</taxon>
    </lineage>
</organism>
<sequence length="142" mass="16252">MDNYGRIKACQMDETTKSDVFGRSQLIKNIPAQVRRNGSERKLLKMNYHEMGTSNRLDQVQKKQEAMVRKSAGQMASMCLMGGHKEKSKDVSRCNQYAETKDGICENRIETVESRVFQKKEITAHHGIEKVTVRITSTDDPR</sequence>
<gene>
    <name evidence="1" type="ORF">RUM43_013448</name>
</gene>
<proteinExistence type="predicted"/>
<dbReference type="Proteomes" id="UP001372834">
    <property type="component" value="Unassembled WGS sequence"/>
</dbReference>
<accession>A0AAN8P5I2</accession>
<dbReference type="EMBL" id="JAWJWE010000007">
    <property type="protein sequence ID" value="KAK6632678.1"/>
    <property type="molecule type" value="Genomic_DNA"/>
</dbReference>
<name>A0AAN8P5I2_POLSC</name>
<evidence type="ECO:0000313" key="1">
    <source>
        <dbReference type="EMBL" id="KAK6632678.1"/>
    </source>
</evidence>